<dbReference type="InterPro" id="IPR015943">
    <property type="entry name" value="WD40/YVTN_repeat-like_dom_sf"/>
</dbReference>
<dbReference type="OrthoDB" id="6109at2759"/>
<comment type="subcellular location">
    <subcellularLocation>
        <location evidence="1">Nucleus</location>
    </subcellularLocation>
</comment>
<feature type="compositionally biased region" description="Low complexity" evidence="3">
    <location>
        <begin position="1038"/>
        <end position="1047"/>
    </location>
</feature>
<feature type="domain" description="RSE1/DDB1/CPSF1 first beta-propeller" evidence="5">
    <location>
        <begin position="13"/>
        <end position="257"/>
    </location>
</feature>
<dbReference type="InterPro" id="IPR050358">
    <property type="entry name" value="RSE1/DDB1/CFT1"/>
</dbReference>
<dbReference type="InterPro" id="IPR018846">
    <property type="entry name" value="Beta-prop_RSE1/DDB1/CPSF1_1st"/>
</dbReference>
<evidence type="ECO:0000256" key="3">
    <source>
        <dbReference type="SAM" id="MobiDB-lite"/>
    </source>
</evidence>
<accession>A0A1R1PRT4</accession>
<feature type="compositionally biased region" description="Basic residues" evidence="3">
    <location>
        <begin position="200"/>
        <end position="212"/>
    </location>
</feature>
<feature type="region of interest" description="Disordered" evidence="3">
    <location>
        <begin position="190"/>
        <end position="212"/>
    </location>
</feature>
<proteinExistence type="predicted"/>
<keyword evidence="2" id="KW-0539">Nucleus</keyword>
<evidence type="ECO:0000259" key="5">
    <source>
        <dbReference type="Pfam" id="PF10433"/>
    </source>
</evidence>
<evidence type="ECO:0000256" key="2">
    <source>
        <dbReference type="ARBA" id="ARBA00023242"/>
    </source>
</evidence>
<feature type="domain" description="RSE1/DDB1/CPSF1 C-terminal" evidence="4">
    <location>
        <begin position="1046"/>
        <end position="1227"/>
    </location>
</feature>
<feature type="region of interest" description="Disordered" evidence="3">
    <location>
        <begin position="969"/>
        <end position="1004"/>
    </location>
</feature>
<evidence type="ECO:0000313" key="6">
    <source>
        <dbReference type="EMBL" id="OMH83664.1"/>
    </source>
</evidence>
<reference evidence="7" key="1">
    <citation type="submission" date="2017-01" db="EMBL/GenBank/DDBJ databases">
        <authorList>
            <person name="Wang Y."/>
            <person name="White M."/>
            <person name="Kvist S."/>
            <person name="Moncalvo J.-M."/>
        </authorList>
    </citation>
    <scope>NUCLEOTIDE SEQUENCE [LARGE SCALE GENOMIC DNA]</scope>
    <source>
        <strain evidence="7">COL-18-3</strain>
    </source>
</reference>
<dbReference type="PANTHER" id="PTHR10644">
    <property type="entry name" value="DNA REPAIR/RNA PROCESSING CPSF FAMILY"/>
    <property type="match status" value="1"/>
</dbReference>
<dbReference type="InterPro" id="IPR004871">
    <property type="entry name" value="RSE1/DDB1/CPSF1_C"/>
</dbReference>
<feature type="compositionally biased region" description="Basic and acidic residues" evidence="3">
    <location>
        <begin position="190"/>
        <end position="199"/>
    </location>
</feature>
<evidence type="ECO:0000313" key="7">
    <source>
        <dbReference type="Proteomes" id="UP000188320"/>
    </source>
</evidence>
<dbReference type="Pfam" id="PF10433">
    <property type="entry name" value="Beta-prop_RSE1_1st"/>
    <property type="match status" value="1"/>
</dbReference>
<feature type="region of interest" description="Disordered" evidence="3">
    <location>
        <begin position="1026"/>
        <end position="1047"/>
    </location>
</feature>
<dbReference type="GO" id="GO:0005634">
    <property type="term" value="C:nucleus"/>
    <property type="evidence" value="ECO:0007669"/>
    <property type="project" value="UniProtKB-SubCell"/>
</dbReference>
<dbReference type="Pfam" id="PF03178">
    <property type="entry name" value="CPSF_A"/>
    <property type="match status" value="1"/>
</dbReference>
<comment type="caution">
    <text evidence="6">The sequence shown here is derived from an EMBL/GenBank/DDBJ whole genome shotgun (WGS) entry which is preliminary data.</text>
</comment>
<name>A0A1R1PRT4_ZANCU</name>
<protein>
    <submittedName>
        <fullName evidence="6">Protein CFT1</fullName>
    </submittedName>
</protein>
<dbReference type="Proteomes" id="UP000188320">
    <property type="component" value="Unassembled WGS sequence"/>
</dbReference>
<dbReference type="EMBL" id="LSSK01000340">
    <property type="protein sequence ID" value="OMH83664.1"/>
    <property type="molecule type" value="Genomic_DNA"/>
</dbReference>
<organism evidence="6 7">
    <name type="scientific">Zancudomyces culisetae</name>
    <name type="common">Gut fungus</name>
    <name type="synonym">Smittium culisetae</name>
    <dbReference type="NCBI Taxonomy" id="1213189"/>
    <lineage>
        <taxon>Eukaryota</taxon>
        <taxon>Fungi</taxon>
        <taxon>Fungi incertae sedis</taxon>
        <taxon>Zoopagomycota</taxon>
        <taxon>Kickxellomycotina</taxon>
        <taxon>Harpellomycetes</taxon>
        <taxon>Harpellales</taxon>
        <taxon>Legeriomycetaceae</taxon>
        <taxon>Zancudomyces</taxon>
    </lineage>
</organism>
<gene>
    <name evidence="6" type="ORF">AX774_g2825</name>
</gene>
<dbReference type="Gene3D" id="2.130.10.10">
    <property type="entry name" value="YVTN repeat-like/Quinoprotein amine dehydrogenase"/>
    <property type="match status" value="2"/>
</dbReference>
<keyword evidence="7" id="KW-1185">Reference proteome</keyword>
<dbReference type="GO" id="GO:0003676">
    <property type="term" value="F:nucleic acid binding"/>
    <property type="evidence" value="ECO:0007669"/>
    <property type="project" value="InterPro"/>
</dbReference>
<dbReference type="AlphaFoldDB" id="A0A1R1PRT4"/>
<evidence type="ECO:0000259" key="4">
    <source>
        <dbReference type="Pfam" id="PF03178"/>
    </source>
</evidence>
<evidence type="ECO:0000256" key="1">
    <source>
        <dbReference type="ARBA" id="ARBA00004123"/>
    </source>
</evidence>
<sequence>MYTYCKEIVPPSSVDFSVTCRFTRTEAVQLVLVRGTMLEVFEFDETNRKLVLLREWRLHGIVRGLAVVEGGKSKELKERQLDGEKGVQRAKESSGERDRLAISFEEAKLSIIEFEEETQEIVTKSIHYYEQERYQRQESNRQNSGRIRKEERCMIMEVNCGYMAILPMGKSTYKDNNEEFEMEQDFMHEIEEPNHEDSQKHKRRKRKKREKNRKYTASMVIDMYEEYGIENIRDFEFLKGYNEPTVAILYEPNKSKTWAGNLKQTGINSCKLVVGEDQNEEDMGFDGGIGGNRRTGDGWNQHESSRGSDVRRWNKDVALESRGRVEASELGMVVSTISKISEEIVFVGTQGGQSIVIEVGQETGDYGINILDRINSYGITNSYEVRQVENSQDVEIITVSGLKPQSAIITVDKLVRPKISVNKYEAYVNKTGTANKNKTKSRDGDRGNVIERVQGVWKLDNGNSVIMSNENDTIVLAKPNTSSQGMDIKTRCKTKFIKEYEEYIVQVTETEVILVKKVTDDSKAGNSAAETGQGNDDRGNTHKVLYLNDIKTIEIQDINKVVQVEERNGYLAIRLNDNNVKLIKLMPAMRIAELKEVQQGIDTFFCENNTGDGVYWGVIDVDSNLIVYDINNNDTNGGRDSVSQSQNGLEGAEIGARAGAGVSNSSGIYPVLMSASRLDLMPNIIINKKITTDNSKGNKIVQCRMYKFDDVYYMVVIYQDTQILVYKQYSYKNQLRFKKIPHNLFKYTNTDGIRSGNTSNNAASDMEHARDDNDVGAGIAVGGVGTGVDGITDIGSQQIKTFYYEYKNKYKGLIIVGEALKTPVMLVMGERKYLRIFSIRISTEHLDLILGSTENETQSQSQSQSRTQNQSQLLKNQQLDSRVVDVVGLDANSMIVDCILKYSGFAGVTASEYSVVRLNFNEYFEKYDLETQVAMKISKSKQYINKMVFHKTKNSMLVINEKSVPFYLQKHNQQQQQQQQQAENSTQLNGKDDDNEPVITTSNPPLTDKNSLLLLTFSTPSSLNNIDGVGKNEKENGSENGSEINNVEENKNGYEIIDEYDKFEVSECITSIKTMYLESQQTDSQVKEFVVIGTTLVNGEDLASKGYIYIFDIVDIVPQIDKPYINKKLKLLTREEMRGGVSCLAELNNLLVVVVGGNKMYLRSYNDTQGYLTSVAFMDLVGCGYCSHISTIKNYLLLSDYLLGGIYLLAYQEEPISKLVLLSKYLTSPTTLPSLSTSASNSGSTTINSFVHMYIHNPETLSQQQTSSFEFI</sequence>